<evidence type="ECO:0000256" key="4">
    <source>
        <dbReference type="HAMAP-Rule" id="MF_03017"/>
    </source>
</evidence>
<dbReference type="Pfam" id="PF22580">
    <property type="entry name" value="KYNU_C"/>
    <property type="match status" value="1"/>
</dbReference>
<feature type="modified residue" description="N6-(pyridoxal phosphate)lysine" evidence="4">
    <location>
        <position position="259"/>
    </location>
</feature>
<comment type="cofactor">
    <cofactor evidence="4 5">
        <name>pyridoxal 5'-phosphate</name>
        <dbReference type="ChEBI" id="CHEBI:597326"/>
    </cofactor>
</comment>
<dbReference type="UniPathway" id="UPA00253">
    <property type="reaction ID" value="UER00329"/>
</dbReference>
<keyword evidence="3 4" id="KW-0663">Pyridoxal phosphate</keyword>
<dbReference type="SUPFAM" id="SSF53383">
    <property type="entry name" value="PLP-dependent transferases"/>
    <property type="match status" value="1"/>
</dbReference>
<dbReference type="OrthoDB" id="5978656at2759"/>
<evidence type="ECO:0000256" key="5">
    <source>
        <dbReference type="PIRNR" id="PIRNR038800"/>
    </source>
</evidence>
<evidence type="ECO:0000256" key="3">
    <source>
        <dbReference type="ARBA" id="ARBA00022898"/>
    </source>
</evidence>
<feature type="binding site" evidence="4">
    <location>
        <position position="122"/>
    </location>
    <ligand>
        <name>pyridoxal 5'-phosphate</name>
        <dbReference type="ChEBI" id="CHEBI:597326"/>
    </ligand>
</feature>
<comment type="pathway">
    <text evidence="4 5">Cofactor biosynthesis; NAD(+) biosynthesis; quinolinate from L-kynurenine: step 2/3.</text>
</comment>
<dbReference type="UniPathway" id="UPA00334">
    <property type="reaction ID" value="UER00455"/>
</dbReference>
<feature type="binding site" evidence="4">
    <location>
        <position position="258"/>
    </location>
    <ligand>
        <name>pyridoxal 5'-phosphate</name>
        <dbReference type="ChEBI" id="CHEBI:597326"/>
    </ligand>
</feature>
<keyword evidence="2 4" id="KW-0378">Hydrolase</keyword>
<comment type="function">
    <text evidence="4 5">Catalyzes the cleavage of L-kynurenine (L-Kyn) and L-3-hydroxykynurenine (L-3OHKyn) into anthranilic acid (AA) and 3-hydroxyanthranilic acid (3-OHAA), respectively.</text>
</comment>
<dbReference type="GO" id="GO:0019805">
    <property type="term" value="P:quinolinate biosynthetic process"/>
    <property type="evidence" value="ECO:0007669"/>
    <property type="project" value="UniProtKB-UniRule"/>
</dbReference>
<dbReference type="GO" id="GO:0097268">
    <property type="term" value="C:cytoophidium"/>
    <property type="evidence" value="ECO:0007669"/>
    <property type="project" value="EnsemblFungi"/>
</dbReference>
<dbReference type="Gene3D" id="3.40.640.10">
    <property type="entry name" value="Type I PLP-dependent aspartate aminotransferase-like (Major domain)"/>
    <property type="match status" value="1"/>
</dbReference>
<evidence type="ECO:0000313" key="7">
    <source>
        <dbReference type="Proteomes" id="UP000092555"/>
    </source>
</evidence>
<dbReference type="InterPro" id="IPR010111">
    <property type="entry name" value="Kynureninase"/>
</dbReference>
<comment type="subcellular location">
    <subcellularLocation>
        <location evidence="4 5">Cytoplasm</location>
    </subcellularLocation>
</comment>
<dbReference type="InterPro" id="IPR015424">
    <property type="entry name" value="PyrdxlP-dep_Trfase"/>
</dbReference>
<reference evidence="6 7" key="1">
    <citation type="submission" date="2016-05" db="EMBL/GenBank/DDBJ databases">
        <title>Comparative genomics of biotechnologically important yeasts.</title>
        <authorList>
            <consortium name="DOE Joint Genome Institute"/>
            <person name="Riley R."/>
            <person name="Haridas S."/>
            <person name="Wolfe K.H."/>
            <person name="Lopes M.R."/>
            <person name="Hittinger C.T."/>
            <person name="Goker M."/>
            <person name="Salamov A."/>
            <person name="Wisecaver J."/>
            <person name="Long T.M."/>
            <person name="Aerts A.L."/>
            <person name="Barry K."/>
            <person name="Choi C."/>
            <person name="Clum A."/>
            <person name="Coughlan A.Y."/>
            <person name="Deshpande S."/>
            <person name="Douglass A.P."/>
            <person name="Hanson S.J."/>
            <person name="Klenk H.-P."/>
            <person name="LaButti K."/>
            <person name="Lapidus A."/>
            <person name="Lindquist E."/>
            <person name="Lipzen A."/>
            <person name="Meier-kolthoff J.P."/>
            <person name="Ohm R.A."/>
            <person name="Otillar R.P."/>
            <person name="Pangilinan J."/>
            <person name="Peng Y."/>
            <person name="Rokas A."/>
            <person name="Rosa C.A."/>
            <person name="Scheuner C."/>
            <person name="Sibirny A.A."/>
            <person name="Slot J.C."/>
            <person name="Stielow J.B."/>
            <person name="Sun H."/>
            <person name="Kurtzman C.P."/>
            <person name="Blackwell M."/>
            <person name="Grigoriev I.V."/>
            <person name="Jeffries T.W."/>
        </authorList>
    </citation>
    <scope>NUCLEOTIDE SEQUENCE [LARGE SCALE GENOMIC DNA]</scope>
    <source>
        <strain evidence="6 7">NRRL YB-4993</strain>
    </source>
</reference>
<keyword evidence="1 4" id="KW-0662">Pyridine nucleotide biosynthesis</keyword>
<feature type="binding site" evidence="4">
    <location>
        <position position="233"/>
    </location>
    <ligand>
        <name>pyridoxal 5'-phosphate</name>
        <dbReference type="ChEBI" id="CHEBI:597326"/>
    </ligand>
</feature>
<dbReference type="Gene3D" id="3.90.1150.10">
    <property type="entry name" value="Aspartate Aminotransferase, domain 1"/>
    <property type="match status" value="1"/>
</dbReference>
<dbReference type="GeneID" id="30031961"/>
<dbReference type="GO" id="GO:0019441">
    <property type="term" value="P:L-tryptophan catabolic process to kynurenine"/>
    <property type="evidence" value="ECO:0007669"/>
    <property type="project" value="TreeGrafter"/>
</dbReference>
<dbReference type="Proteomes" id="UP000092555">
    <property type="component" value="Unassembled WGS sequence"/>
</dbReference>
<feature type="binding site" evidence="4">
    <location>
        <position position="236"/>
    </location>
    <ligand>
        <name>pyridoxal 5'-phosphate</name>
        <dbReference type="ChEBI" id="CHEBI:597326"/>
    </ligand>
</feature>
<dbReference type="InterPro" id="IPR015421">
    <property type="entry name" value="PyrdxlP-dep_Trfase_major"/>
</dbReference>
<evidence type="ECO:0000256" key="1">
    <source>
        <dbReference type="ARBA" id="ARBA00022642"/>
    </source>
</evidence>
<feature type="binding site" evidence="4">
    <location>
        <begin position="149"/>
        <end position="152"/>
    </location>
    <ligand>
        <name>pyridoxal 5'-phosphate</name>
        <dbReference type="ChEBI" id="CHEBI:597326"/>
    </ligand>
</feature>
<keyword evidence="7" id="KW-1185">Reference proteome</keyword>
<sequence length="465" mass="51529">MAQTNHHPDTSKDAALDTQFGCHRHEFVVPTFLSLGVSSPAFGAADPAIYFCGNSLGLMPKSTRPAIEAELQAWGERAVEAHFNHPDGNKTMWMDIDLPLVDLLAPIVGAKPTEVAAMGSLTANLNALLVSFYKPGGRRTKILMEKNAFPSDYYALLNMVKMHGHDESHLIQLDVPAGETYLQTQRVLDAIEQHQDELALVLLPGIQYYTGQFFDIGTITQYAQQRGVPVGWDLAHAVGNVVLRLHEWNVDFAAWCSYKYLNSGPGAIGGIYVHERYTQNNCSDSFAPRLAGWWGNDAAQRFQMLEHFDPIQSALSYRQLNPSVIDCVALQSSLEIFKKAGGMGELRKKSEALTGHLEALLVRSRYCLSAGAPGAAFGFRILTPASPAERGCQLSLLFQPHADDPAQNVMEQVHRYLHEHAIICDERRPDVLRLAPVPLYNTFREVSIVVARLEEALGQIEKRRA</sequence>
<dbReference type="NCBIfam" id="TIGR01814">
    <property type="entry name" value="kynureninase"/>
    <property type="match status" value="1"/>
</dbReference>
<feature type="binding site" evidence="4">
    <location>
        <position position="121"/>
    </location>
    <ligand>
        <name>pyridoxal 5'-phosphate</name>
        <dbReference type="ChEBI" id="CHEBI:597326"/>
    </ligand>
</feature>
<dbReference type="RefSeq" id="XP_018711247.1">
    <property type="nucleotide sequence ID" value="XM_018858985.1"/>
</dbReference>
<protein>
    <recommendedName>
        <fullName evidence="4 5">Kynureninase</fullName>
        <ecNumber evidence="4 5">3.7.1.3</ecNumber>
    </recommendedName>
    <alternativeName>
        <fullName evidence="4">Biosynthesis of nicotinic acid protein 5</fullName>
    </alternativeName>
    <alternativeName>
        <fullName evidence="4">L-kynurenine hydrolase</fullName>
    </alternativeName>
</protein>
<dbReference type="FunFam" id="3.40.640.10:FF:000031">
    <property type="entry name" value="Kynureninase"/>
    <property type="match status" value="1"/>
</dbReference>
<proteinExistence type="inferred from homology"/>
<dbReference type="PIRSF" id="PIRSF038800">
    <property type="entry name" value="KYNU"/>
    <property type="match status" value="1"/>
</dbReference>
<dbReference type="PANTHER" id="PTHR14084:SF0">
    <property type="entry name" value="KYNURENINASE"/>
    <property type="match status" value="1"/>
</dbReference>
<dbReference type="GO" id="GO:0030429">
    <property type="term" value="F:kynureninase activity"/>
    <property type="evidence" value="ECO:0007669"/>
    <property type="project" value="UniProtKB-UniRule"/>
</dbReference>
<dbReference type="EMBL" id="LXTC01000004">
    <property type="protein sequence ID" value="OBA20725.1"/>
    <property type="molecule type" value="Genomic_DNA"/>
</dbReference>
<comment type="catalytic activity">
    <reaction evidence="5">
        <text>3-hydroxy-L-kynurenine + H2O = 3-hydroxyanthranilate + L-alanine + H(+)</text>
        <dbReference type="Rhea" id="RHEA:25143"/>
        <dbReference type="ChEBI" id="CHEBI:15377"/>
        <dbReference type="ChEBI" id="CHEBI:15378"/>
        <dbReference type="ChEBI" id="CHEBI:36559"/>
        <dbReference type="ChEBI" id="CHEBI:57972"/>
        <dbReference type="ChEBI" id="CHEBI:58125"/>
        <dbReference type="EC" id="3.7.1.3"/>
    </reaction>
</comment>
<evidence type="ECO:0000313" key="6">
    <source>
        <dbReference type="EMBL" id="OBA20725.1"/>
    </source>
</evidence>
<comment type="caution">
    <text evidence="6">The sequence shown here is derived from an EMBL/GenBank/DDBJ whole genome shotgun (WGS) entry which is preliminary data.</text>
</comment>
<dbReference type="EC" id="3.7.1.3" evidence="4 5"/>
<accession>A0A1A0H9Q6</accession>
<feature type="binding site" evidence="4">
    <location>
        <position position="293"/>
    </location>
    <ligand>
        <name>pyridoxal 5'-phosphate</name>
        <dbReference type="ChEBI" id="CHEBI:597326"/>
    </ligand>
</feature>
<dbReference type="STRING" id="869754.A0A1A0H9Q6"/>
<dbReference type="GO" id="GO:0030170">
    <property type="term" value="F:pyridoxal phosphate binding"/>
    <property type="evidence" value="ECO:0007669"/>
    <property type="project" value="UniProtKB-UniRule"/>
</dbReference>
<comment type="similarity">
    <text evidence="4 5">Belongs to the kynureninase family.</text>
</comment>
<comment type="pathway">
    <text evidence="4 5">Amino-acid degradation; L-kynurenine degradation; L-alanine and anthranilate from L-kynurenine: step 1/1.</text>
</comment>
<dbReference type="GO" id="GO:0043420">
    <property type="term" value="P:anthranilate metabolic process"/>
    <property type="evidence" value="ECO:0007669"/>
    <property type="project" value="UniProtKB-UniRule"/>
</dbReference>
<dbReference type="GO" id="GO:0005737">
    <property type="term" value="C:cytoplasm"/>
    <property type="evidence" value="ECO:0007669"/>
    <property type="project" value="UniProtKB-SubCell"/>
</dbReference>
<evidence type="ECO:0000256" key="2">
    <source>
        <dbReference type="ARBA" id="ARBA00022801"/>
    </source>
</evidence>
<name>A0A1A0H9Q6_9ASCO</name>
<comment type="subunit">
    <text evidence="4 5">Homodimer.</text>
</comment>
<organism evidence="6 7">
    <name type="scientific">Metschnikowia bicuspidata var. bicuspidata NRRL YB-4993</name>
    <dbReference type="NCBI Taxonomy" id="869754"/>
    <lineage>
        <taxon>Eukaryota</taxon>
        <taxon>Fungi</taxon>
        <taxon>Dikarya</taxon>
        <taxon>Ascomycota</taxon>
        <taxon>Saccharomycotina</taxon>
        <taxon>Pichiomycetes</taxon>
        <taxon>Metschnikowiaceae</taxon>
        <taxon>Metschnikowia</taxon>
    </lineage>
</organism>
<comment type="catalytic activity">
    <reaction evidence="4 5">
        <text>L-kynurenine + H2O = anthranilate + L-alanine + H(+)</text>
        <dbReference type="Rhea" id="RHEA:16813"/>
        <dbReference type="ChEBI" id="CHEBI:15377"/>
        <dbReference type="ChEBI" id="CHEBI:15378"/>
        <dbReference type="ChEBI" id="CHEBI:16567"/>
        <dbReference type="ChEBI" id="CHEBI:57959"/>
        <dbReference type="ChEBI" id="CHEBI:57972"/>
        <dbReference type="EC" id="3.7.1.3"/>
    </reaction>
</comment>
<dbReference type="HAMAP" id="MF_01970">
    <property type="entry name" value="Kynureninase"/>
    <property type="match status" value="1"/>
</dbReference>
<keyword evidence="4 5" id="KW-0963">Cytoplasm</keyword>
<gene>
    <name evidence="4" type="primary">BNA5</name>
    <name evidence="6" type="ORF">METBIDRAFT_79012</name>
</gene>
<dbReference type="GO" id="GO:0034354">
    <property type="term" value="P:'de novo' NAD+ biosynthetic process from L-tryptophan"/>
    <property type="evidence" value="ECO:0007669"/>
    <property type="project" value="UniProtKB-UniRule"/>
</dbReference>
<dbReference type="GO" id="GO:0097053">
    <property type="term" value="P:L-kynurenine catabolic process"/>
    <property type="evidence" value="ECO:0007669"/>
    <property type="project" value="UniProtKB-UniRule"/>
</dbReference>
<dbReference type="AlphaFoldDB" id="A0A1A0H9Q6"/>
<dbReference type="InterPro" id="IPR015422">
    <property type="entry name" value="PyrdxlP-dep_Trfase_small"/>
</dbReference>
<comment type="caution">
    <text evidence="4">Lacks conserved residue(s) required for the propagation of feature annotation.</text>
</comment>
<feature type="binding site" evidence="4">
    <location>
        <position position="321"/>
    </location>
    <ligand>
        <name>pyridoxal 5'-phosphate</name>
        <dbReference type="ChEBI" id="CHEBI:597326"/>
    </ligand>
</feature>
<dbReference type="PANTHER" id="PTHR14084">
    <property type="entry name" value="KYNURENINASE"/>
    <property type="match status" value="1"/>
</dbReference>